<reference evidence="3" key="1">
    <citation type="submission" date="2011-11" db="EMBL/GenBank/DDBJ databases">
        <title>Nucleotide Diversity and Divergence in the Loblolly Pine Gene Space.</title>
        <authorList>
            <person name="Neale D.B."/>
            <person name="Wegrzyn J.L."/>
            <person name="Lee J.M."/>
            <person name="Eckert A.J."/>
            <person name="Liechty J.D."/>
            <person name="Stevens K.A."/>
            <person name="Langley C.H."/>
        </authorList>
    </citation>
    <scope>NUCLEOTIDE SEQUENCE</scope>
    <source>
        <strain evidence="4">5683</strain>
        <strain evidence="3">5694</strain>
        <strain evidence="2">5698</strain>
        <tissue evidence="3">Megagametophyte</tissue>
    </source>
</reference>
<feature type="compositionally biased region" description="Polar residues" evidence="1">
    <location>
        <begin position="20"/>
        <end position="29"/>
    </location>
</feature>
<proteinExistence type="predicted"/>
<feature type="compositionally biased region" description="Polar residues" evidence="1">
    <location>
        <begin position="1"/>
        <end position="11"/>
    </location>
</feature>
<evidence type="ECO:0000313" key="2">
    <source>
        <dbReference type="EMBL" id="AEX13499.1"/>
    </source>
</evidence>
<protein>
    <submittedName>
        <fullName evidence="3">Uncharacterized protein</fullName>
    </submittedName>
</protein>
<sequence>MFGASLSTPVNSPHLRHSSSRTAVSELGSTEPVTLDESFRAVTEADLMKAGSSPKQASSTVASPDPLWRVKAPLFLLWGFICLKIGMDFVMRIDAKLHYEFLHEAFLYYNSLFLVAMMIWL</sequence>
<name>K7NPL8_PINTA</name>
<dbReference type="EMBL" id="JQ022890">
    <property type="protein sequence ID" value="AEX13499.1"/>
    <property type="molecule type" value="Genomic_DNA"/>
</dbReference>
<feature type="non-terminal residue" evidence="3">
    <location>
        <position position="121"/>
    </location>
</feature>
<accession>K7NPL8</accession>
<evidence type="ECO:0000313" key="3">
    <source>
        <dbReference type="EMBL" id="AEX13500.1"/>
    </source>
</evidence>
<dbReference type="EMBL" id="JQ022891">
    <property type="protein sequence ID" value="AEX13500.1"/>
    <property type="molecule type" value="Genomic_DNA"/>
</dbReference>
<evidence type="ECO:0000256" key="1">
    <source>
        <dbReference type="SAM" id="MobiDB-lite"/>
    </source>
</evidence>
<gene>
    <name evidence="3" type="ORF">UMN_4771_02</name>
</gene>
<organism evidence="3">
    <name type="scientific">Pinus taeda</name>
    <name type="common">Loblolly pine</name>
    <dbReference type="NCBI Taxonomy" id="3352"/>
    <lineage>
        <taxon>Eukaryota</taxon>
        <taxon>Viridiplantae</taxon>
        <taxon>Streptophyta</taxon>
        <taxon>Embryophyta</taxon>
        <taxon>Tracheophyta</taxon>
        <taxon>Spermatophyta</taxon>
        <taxon>Pinopsida</taxon>
        <taxon>Pinidae</taxon>
        <taxon>Conifers I</taxon>
        <taxon>Pinales</taxon>
        <taxon>Pinaceae</taxon>
        <taxon>Pinus</taxon>
        <taxon>Pinus subgen. Pinus</taxon>
    </lineage>
</organism>
<dbReference type="AlphaFoldDB" id="K7NPL8"/>
<evidence type="ECO:0000313" key="4">
    <source>
        <dbReference type="EMBL" id="AEX13501.1"/>
    </source>
</evidence>
<dbReference type="EMBL" id="JQ022892">
    <property type="protein sequence ID" value="AEX13501.1"/>
    <property type="molecule type" value="Genomic_DNA"/>
</dbReference>
<feature type="region of interest" description="Disordered" evidence="1">
    <location>
        <begin position="1"/>
        <end position="29"/>
    </location>
</feature>